<gene>
    <name evidence="9" type="primary">flgH</name>
    <name evidence="12" type="ORF">JI742_06435</name>
</gene>
<dbReference type="GO" id="GO:0071973">
    <property type="term" value="P:bacterial-type flagellum-dependent cell motility"/>
    <property type="evidence" value="ECO:0007669"/>
    <property type="project" value="InterPro"/>
</dbReference>
<feature type="chain" id="PRO_5040922823" description="Flagellar L-ring protein" evidence="11">
    <location>
        <begin position="22"/>
        <end position="239"/>
    </location>
</feature>
<dbReference type="PANTHER" id="PTHR34933:SF3">
    <property type="entry name" value="FLAGELLAR L-RING PROTEIN"/>
    <property type="match status" value="1"/>
</dbReference>
<feature type="signal peptide" evidence="11">
    <location>
        <begin position="1"/>
        <end position="21"/>
    </location>
</feature>
<keyword evidence="12" id="KW-0969">Cilium</keyword>
<keyword evidence="8 9" id="KW-0998">Cell outer membrane</keyword>
<keyword evidence="12" id="KW-0282">Flagellum</keyword>
<evidence type="ECO:0000256" key="6">
    <source>
        <dbReference type="ARBA" id="ARBA00023136"/>
    </source>
</evidence>
<accession>A0A9X1BRG0</accession>
<comment type="subunit">
    <text evidence="4 9">The basal body constitutes a major portion of the flagellar organelle and consists of four rings (L,P,S, and M) mounted on a central rod.</text>
</comment>
<keyword evidence="6 9" id="KW-0472">Membrane</keyword>
<dbReference type="EMBL" id="JAERRA010000001">
    <property type="protein sequence ID" value="MBL0719523.1"/>
    <property type="molecule type" value="Genomic_DNA"/>
</dbReference>
<dbReference type="Proteomes" id="UP000643207">
    <property type="component" value="Unassembled WGS sequence"/>
</dbReference>
<sequence length="239" mass="24066">MRWAFFTGRAARLAPAALALAGLAGCASLSPRVEVADTAPVRPGPPAAPAAAPGPAAAAPASGSLYAAAGYRPLFEDHRARHVGDTLQVRIVEKITASASSSSAIEKGGEVSAGVSAVPLLPPSLLSRSSAAGNSSNSSSGSGTTQSTNDFTGTLTVSVVEVLPNGHLVVSGEKQIGVNDAVDVLRFSGQVDPRSIQPGNSVASTAIANVRLEHRGRGAAADAQVIGWLARFFLSVLPI</sequence>
<dbReference type="GO" id="GO:0009427">
    <property type="term" value="C:bacterial-type flagellum basal body, distal rod, L ring"/>
    <property type="evidence" value="ECO:0007669"/>
    <property type="project" value="InterPro"/>
</dbReference>
<protein>
    <recommendedName>
        <fullName evidence="9">Flagellar L-ring protein</fullName>
    </recommendedName>
    <alternativeName>
        <fullName evidence="9">Basal body L-ring protein</fullName>
    </alternativeName>
</protein>
<keyword evidence="5 9" id="KW-0732">Signal</keyword>
<feature type="region of interest" description="Disordered" evidence="10">
    <location>
        <begin position="128"/>
        <end position="149"/>
    </location>
</feature>
<keyword evidence="13" id="KW-1185">Reference proteome</keyword>
<dbReference type="PROSITE" id="PS51257">
    <property type="entry name" value="PROKAR_LIPOPROTEIN"/>
    <property type="match status" value="1"/>
</dbReference>
<keyword evidence="7 9" id="KW-0975">Bacterial flagellum</keyword>
<evidence type="ECO:0000256" key="2">
    <source>
        <dbReference type="ARBA" id="ARBA00004370"/>
    </source>
</evidence>
<evidence type="ECO:0000256" key="7">
    <source>
        <dbReference type="ARBA" id="ARBA00023143"/>
    </source>
</evidence>
<dbReference type="HAMAP" id="MF_00415">
    <property type="entry name" value="FlgH"/>
    <property type="match status" value="1"/>
</dbReference>
<dbReference type="AlphaFoldDB" id="A0A9X1BRG0"/>
<comment type="function">
    <text evidence="1 9">Assembles around the rod to form the L-ring and probably protects the motor/basal body from shearing forces during rotation.</text>
</comment>
<evidence type="ECO:0000256" key="4">
    <source>
        <dbReference type="ARBA" id="ARBA00011439"/>
    </source>
</evidence>
<evidence type="ECO:0000313" key="12">
    <source>
        <dbReference type="EMBL" id="MBL0719523.1"/>
    </source>
</evidence>
<name>A0A9X1BRG0_9BURK</name>
<comment type="similarity">
    <text evidence="3 9">Belongs to the FlgH family.</text>
</comment>
<dbReference type="InterPro" id="IPR000527">
    <property type="entry name" value="Flag_Lring"/>
</dbReference>
<dbReference type="PRINTS" id="PR01008">
    <property type="entry name" value="FLGLRINGFLGH"/>
</dbReference>
<dbReference type="PANTHER" id="PTHR34933">
    <property type="entry name" value="FLAGELLAR L-RING PROTEIN"/>
    <property type="match status" value="1"/>
</dbReference>
<dbReference type="RefSeq" id="WP_201824860.1">
    <property type="nucleotide sequence ID" value="NZ_JAERRA010000001.1"/>
</dbReference>
<evidence type="ECO:0000256" key="3">
    <source>
        <dbReference type="ARBA" id="ARBA00006929"/>
    </source>
</evidence>
<dbReference type="GO" id="GO:0003774">
    <property type="term" value="F:cytoskeletal motor activity"/>
    <property type="evidence" value="ECO:0007669"/>
    <property type="project" value="InterPro"/>
</dbReference>
<evidence type="ECO:0000256" key="1">
    <source>
        <dbReference type="ARBA" id="ARBA00002591"/>
    </source>
</evidence>
<evidence type="ECO:0000256" key="9">
    <source>
        <dbReference type="HAMAP-Rule" id="MF_00415"/>
    </source>
</evidence>
<dbReference type="GO" id="GO:0009279">
    <property type="term" value="C:cell outer membrane"/>
    <property type="evidence" value="ECO:0007669"/>
    <property type="project" value="UniProtKB-SubCell"/>
</dbReference>
<keyword evidence="9" id="KW-0449">Lipoprotein</keyword>
<evidence type="ECO:0000313" key="13">
    <source>
        <dbReference type="Proteomes" id="UP000643207"/>
    </source>
</evidence>
<evidence type="ECO:0000256" key="10">
    <source>
        <dbReference type="SAM" id="MobiDB-lite"/>
    </source>
</evidence>
<comment type="caution">
    <text evidence="12">The sequence shown here is derived from an EMBL/GenBank/DDBJ whole genome shotgun (WGS) entry which is preliminary data.</text>
</comment>
<reference evidence="12 13" key="1">
    <citation type="submission" date="2021-01" db="EMBL/GenBank/DDBJ databases">
        <title>Piscinibacter sp. Jin2 Genome sequencing and assembly.</title>
        <authorList>
            <person name="Kim I."/>
        </authorList>
    </citation>
    <scope>NUCLEOTIDE SEQUENCE [LARGE SCALE GENOMIC DNA]</scope>
    <source>
        <strain evidence="12 13">Jin2</strain>
    </source>
</reference>
<evidence type="ECO:0000256" key="11">
    <source>
        <dbReference type="SAM" id="SignalP"/>
    </source>
</evidence>
<organism evidence="12 13">
    <name type="scientific">Aquariibacter lacus</name>
    <dbReference type="NCBI Taxonomy" id="2801332"/>
    <lineage>
        <taxon>Bacteria</taxon>
        <taxon>Pseudomonadati</taxon>
        <taxon>Pseudomonadota</taxon>
        <taxon>Betaproteobacteria</taxon>
        <taxon>Burkholderiales</taxon>
        <taxon>Sphaerotilaceae</taxon>
        <taxon>Aquariibacter</taxon>
    </lineage>
</organism>
<proteinExistence type="inferred from homology"/>
<evidence type="ECO:0000256" key="8">
    <source>
        <dbReference type="ARBA" id="ARBA00023237"/>
    </source>
</evidence>
<comment type="subcellular location">
    <subcellularLocation>
        <location evidence="9">Cell outer membrane</location>
        <topology evidence="9">Lipid-anchor</topology>
    </subcellularLocation>
    <subcellularLocation>
        <location evidence="9">Bacterial flagellum basal body</location>
    </subcellularLocation>
    <subcellularLocation>
        <location evidence="2">Membrane</location>
    </subcellularLocation>
</comment>
<evidence type="ECO:0000256" key="5">
    <source>
        <dbReference type="ARBA" id="ARBA00022729"/>
    </source>
</evidence>
<dbReference type="Pfam" id="PF02107">
    <property type="entry name" value="FlgH"/>
    <property type="match status" value="1"/>
</dbReference>
<keyword evidence="12" id="KW-0966">Cell projection</keyword>